<evidence type="ECO:0008006" key="4">
    <source>
        <dbReference type="Google" id="ProtNLM"/>
    </source>
</evidence>
<gene>
    <name evidence="2" type="ORF">G2W53_025275</name>
</gene>
<dbReference type="OrthoDB" id="1928787at2759"/>
<protein>
    <recommendedName>
        <fullName evidence="4">OVATE domain-containing protein</fullName>
    </recommendedName>
</protein>
<evidence type="ECO:0000313" key="3">
    <source>
        <dbReference type="Proteomes" id="UP000634136"/>
    </source>
</evidence>
<sequence>MLLRSSIANTKRFFQKTLDNFKSLFSPAYQRLPKAPTPMDIGNYEELDKFYANFTQQWDSQQHKAARKRGNNINNNKTVLSPSSPPTKQQEIQVNKKNDDDDDDEKEKKRMMMIRRKQEDSRVVVVEKKLRELEMLDKGNVDHVMDIEEVLHYYSRLTCPAYLDIVDKFFMELYSEFFAQPPANNASPASVKSRFKYRSAMRKMKPGVRSKKRKNACGRIGIGFSHGW</sequence>
<keyword evidence="3" id="KW-1185">Reference proteome</keyword>
<feature type="region of interest" description="Disordered" evidence="1">
    <location>
        <begin position="61"/>
        <end position="108"/>
    </location>
</feature>
<reference evidence="2" key="1">
    <citation type="submission" date="2020-09" db="EMBL/GenBank/DDBJ databases">
        <title>Genome-Enabled Discovery of Anthraquinone Biosynthesis in Senna tora.</title>
        <authorList>
            <person name="Kang S.-H."/>
            <person name="Pandey R.P."/>
            <person name="Lee C.-M."/>
            <person name="Sim J.-S."/>
            <person name="Jeong J.-T."/>
            <person name="Choi B.-S."/>
            <person name="Jung M."/>
            <person name="Ginzburg D."/>
            <person name="Zhao K."/>
            <person name="Won S.Y."/>
            <person name="Oh T.-J."/>
            <person name="Yu Y."/>
            <person name="Kim N.-H."/>
            <person name="Lee O.R."/>
            <person name="Lee T.-H."/>
            <person name="Bashyal P."/>
            <person name="Kim T.-S."/>
            <person name="Lee W.-H."/>
            <person name="Kawkins C."/>
            <person name="Kim C.-K."/>
            <person name="Kim J.S."/>
            <person name="Ahn B.O."/>
            <person name="Rhee S.Y."/>
            <person name="Sohng J.K."/>
        </authorList>
    </citation>
    <scope>NUCLEOTIDE SEQUENCE</scope>
    <source>
        <tissue evidence="2">Leaf</tissue>
    </source>
</reference>
<evidence type="ECO:0000256" key="1">
    <source>
        <dbReference type="SAM" id="MobiDB-lite"/>
    </source>
</evidence>
<name>A0A834TF70_9FABA</name>
<accession>A0A834TF70</accession>
<proteinExistence type="predicted"/>
<dbReference type="EMBL" id="JAAIUW010000008">
    <property type="protein sequence ID" value="KAF7819820.1"/>
    <property type="molecule type" value="Genomic_DNA"/>
</dbReference>
<dbReference type="PANTHER" id="PTHR35461">
    <property type="entry name" value="BNAANNG14610D PROTEIN"/>
    <property type="match status" value="1"/>
</dbReference>
<dbReference type="Proteomes" id="UP000634136">
    <property type="component" value="Unassembled WGS sequence"/>
</dbReference>
<evidence type="ECO:0000313" key="2">
    <source>
        <dbReference type="EMBL" id="KAF7819820.1"/>
    </source>
</evidence>
<organism evidence="2 3">
    <name type="scientific">Senna tora</name>
    <dbReference type="NCBI Taxonomy" id="362788"/>
    <lineage>
        <taxon>Eukaryota</taxon>
        <taxon>Viridiplantae</taxon>
        <taxon>Streptophyta</taxon>
        <taxon>Embryophyta</taxon>
        <taxon>Tracheophyta</taxon>
        <taxon>Spermatophyta</taxon>
        <taxon>Magnoliopsida</taxon>
        <taxon>eudicotyledons</taxon>
        <taxon>Gunneridae</taxon>
        <taxon>Pentapetalae</taxon>
        <taxon>rosids</taxon>
        <taxon>fabids</taxon>
        <taxon>Fabales</taxon>
        <taxon>Fabaceae</taxon>
        <taxon>Caesalpinioideae</taxon>
        <taxon>Cassia clade</taxon>
        <taxon>Senna</taxon>
    </lineage>
</organism>
<dbReference type="AlphaFoldDB" id="A0A834TF70"/>
<dbReference type="PANTHER" id="PTHR35461:SF3">
    <property type="entry name" value="OVATE DOMAIN-CONTAINING PROTEIN"/>
    <property type="match status" value="1"/>
</dbReference>
<feature type="compositionally biased region" description="Polar residues" evidence="1">
    <location>
        <begin position="71"/>
        <end position="93"/>
    </location>
</feature>
<comment type="caution">
    <text evidence="2">The sequence shown here is derived from an EMBL/GenBank/DDBJ whole genome shotgun (WGS) entry which is preliminary data.</text>
</comment>